<sequence length="137" mass="15910">MVDQMLHQFHGAKILNHQGCRMLTAIKAHFWWPRMEENVCDWIKSCKICQLTTPRAAPPPPLLPIQPKHPFEIVPTDIDNISPVGYEPRITFDYDCARRLTLPLNYDAYQHIKMHKKIKANLDVAAAVSKEYFDRKA</sequence>
<evidence type="ECO:0000259" key="1">
    <source>
        <dbReference type="Pfam" id="PF17921"/>
    </source>
</evidence>
<dbReference type="AlphaFoldDB" id="A0A915IQK0"/>
<dbReference type="WBParaSite" id="nRc.2.0.1.t16468-RA">
    <property type="protein sequence ID" value="nRc.2.0.1.t16468-RA"/>
    <property type="gene ID" value="nRc.2.0.1.g16468"/>
</dbReference>
<accession>A0A915IQK0</accession>
<dbReference type="Pfam" id="PF17921">
    <property type="entry name" value="Integrase_H2C2"/>
    <property type="match status" value="1"/>
</dbReference>
<dbReference type="Gene3D" id="1.10.340.70">
    <property type="match status" value="1"/>
</dbReference>
<feature type="domain" description="Integrase zinc-binding" evidence="1">
    <location>
        <begin position="2"/>
        <end position="54"/>
    </location>
</feature>
<dbReference type="InterPro" id="IPR041588">
    <property type="entry name" value="Integrase_H2C2"/>
</dbReference>
<keyword evidence="2" id="KW-1185">Reference proteome</keyword>
<dbReference type="Proteomes" id="UP000887565">
    <property type="component" value="Unplaced"/>
</dbReference>
<protein>
    <submittedName>
        <fullName evidence="3">Integrase zinc-binding domain-containing protein</fullName>
    </submittedName>
</protein>
<reference evidence="3" key="1">
    <citation type="submission" date="2022-11" db="UniProtKB">
        <authorList>
            <consortium name="WormBaseParasite"/>
        </authorList>
    </citation>
    <scope>IDENTIFICATION</scope>
</reference>
<name>A0A915IQK0_ROMCU</name>
<dbReference type="PANTHER" id="PTHR47266">
    <property type="entry name" value="ENDONUCLEASE-RELATED"/>
    <property type="match status" value="1"/>
</dbReference>
<evidence type="ECO:0000313" key="3">
    <source>
        <dbReference type="WBParaSite" id="nRc.2.0.1.t16468-RA"/>
    </source>
</evidence>
<dbReference type="InterPro" id="IPR052160">
    <property type="entry name" value="Gypsy_RT_Integrase-like"/>
</dbReference>
<evidence type="ECO:0000313" key="2">
    <source>
        <dbReference type="Proteomes" id="UP000887565"/>
    </source>
</evidence>
<organism evidence="2 3">
    <name type="scientific">Romanomermis culicivorax</name>
    <name type="common">Nematode worm</name>
    <dbReference type="NCBI Taxonomy" id="13658"/>
    <lineage>
        <taxon>Eukaryota</taxon>
        <taxon>Metazoa</taxon>
        <taxon>Ecdysozoa</taxon>
        <taxon>Nematoda</taxon>
        <taxon>Enoplea</taxon>
        <taxon>Dorylaimia</taxon>
        <taxon>Mermithida</taxon>
        <taxon>Mermithoidea</taxon>
        <taxon>Mermithidae</taxon>
        <taxon>Romanomermis</taxon>
    </lineage>
</organism>
<proteinExistence type="predicted"/>